<feature type="compositionally biased region" description="Polar residues" evidence="1">
    <location>
        <begin position="252"/>
        <end position="273"/>
    </location>
</feature>
<feature type="compositionally biased region" description="Polar residues" evidence="1">
    <location>
        <begin position="181"/>
        <end position="192"/>
    </location>
</feature>
<evidence type="ECO:0000256" key="1">
    <source>
        <dbReference type="SAM" id="MobiDB-lite"/>
    </source>
</evidence>
<dbReference type="PANTHER" id="PTHR12121:SF100">
    <property type="entry name" value="POLY(A)-SPECIFIC RIBONUCLEASE"/>
    <property type="match status" value="1"/>
</dbReference>
<evidence type="ECO:0000313" key="3">
    <source>
        <dbReference type="EMBL" id="CAD8428337.1"/>
    </source>
</evidence>
<feature type="compositionally biased region" description="Polar residues" evidence="1">
    <location>
        <begin position="294"/>
        <end position="308"/>
    </location>
</feature>
<feature type="compositionally biased region" description="Low complexity" evidence="1">
    <location>
        <begin position="136"/>
        <end position="153"/>
    </location>
</feature>
<feature type="compositionally biased region" description="Polar residues" evidence="1">
    <location>
        <begin position="205"/>
        <end position="218"/>
    </location>
</feature>
<organism evidence="3">
    <name type="scientific">Amorphochlora amoebiformis</name>
    <dbReference type="NCBI Taxonomy" id="1561963"/>
    <lineage>
        <taxon>Eukaryota</taxon>
        <taxon>Sar</taxon>
        <taxon>Rhizaria</taxon>
        <taxon>Cercozoa</taxon>
        <taxon>Chlorarachniophyceae</taxon>
        <taxon>Amorphochlora</taxon>
    </lineage>
</organism>
<feature type="compositionally biased region" description="Low complexity" evidence="1">
    <location>
        <begin position="866"/>
        <end position="883"/>
    </location>
</feature>
<dbReference type="EMBL" id="HBEM01000048">
    <property type="protein sequence ID" value="CAD8428337.1"/>
    <property type="molecule type" value="Transcribed_RNA"/>
</dbReference>
<accession>A0A7S0GNL2</accession>
<sequence>MNRQMDIENEYAELSNSFSGCTVSPRHEAKRAGVGGFDPSPRGPGTPRNEARRYIHRHNASFNREPDGLRTPRDEEDETPSSRGSSARGSVPGREFEPPSSRNRIARILKRPPPASERKAAVSVPDFTKVSPIFVNNSPSISPRNSSPESHSNGMDAEAPPPAPKEPMQERKALSNAPPLFTSNNRSISPLRTSKHSDKRGGFQWNITPASSSYQASTYPRRVPRPLSSAHVKKRSLRSSTGNEQAKKAPKSSESSYHVTSNQIFAEKPSSSNDGRHDSRPMIMPRLHHKKTAKSNSSIGGFDNSNPSHRNHHTKSNPTLSNLHIALSDARSEMKITVSTEKSSSIHIPGLKIDSQDLPSSKPRPHAIGKHHRRSPSAQDVYVRPRHRPPPLDLFEIVRLPQPVVGVQLHPEIADPSKRPDSIVWSRKVPQESKIMWKCVCDSWEYTPTPQDVGCVLRVTLRVNEKPYVDISNPVIPHPTTPSPRPWKHLPYRTPSMDSNQDKFRLLTWNTLADAATRNGFKGKCPGWALQWPYRKDNLLKHIKGYDADIICMQEVDKKYWNSHWSLSFQSLGYDGEYGGSSSYGCAIFYRTSVFRKVKHHVFSLDTAVQWARKMRQLNARGLNRSNKQMRERFEKRFEEESRMLKCSRRALIFELERVSPEASVASHSIHSSLELVPCTPMGPPRTPSEMKRGRGERVFIATVHLYKSDARPFPFVRLLQAHMLMEELKRITHGVPNARILVAGDFNSGPQSSIYRYMQNGIVRKDDADVKGCSVIPCDLRNPYPMNSAYRTILGVEQRYRRKKSQQTPVVEYVWCSEQLSPVGVVPIPVESADKFAVEKLSSDHQPLVVDIALPTARRGPPAPLLTTPAPLLTTPNAPGLNIQLTKAPPTSPA</sequence>
<feature type="compositionally biased region" description="Polar residues" evidence="1">
    <location>
        <begin position="337"/>
        <end position="346"/>
    </location>
</feature>
<feature type="region of interest" description="Disordered" evidence="1">
    <location>
        <begin position="18"/>
        <end position="321"/>
    </location>
</feature>
<proteinExistence type="predicted"/>
<protein>
    <recommendedName>
        <fullName evidence="2">Endonuclease/exonuclease/phosphatase domain-containing protein</fullName>
    </recommendedName>
</protein>
<dbReference type="InterPro" id="IPR050410">
    <property type="entry name" value="CCR4/nocturin_mRNA_transcr"/>
</dbReference>
<dbReference type="InterPro" id="IPR036691">
    <property type="entry name" value="Endo/exonu/phosph_ase_sf"/>
</dbReference>
<feature type="region of interest" description="Disordered" evidence="1">
    <location>
        <begin position="336"/>
        <end position="384"/>
    </location>
</feature>
<dbReference type="AlphaFoldDB" id="A0A7S0GNL2"/>
<evidence type="ECO:0000259" key="2">
    <source>
        <dbReference type="Pfam" id="PF03372"/>
    </source>
</evidence>
<dbReference type="GO" id="GO:0000175">
    <property type="term" value="F:3'-5'-RNA exonuclease activity"/>
    <property type="evidence" value="ECO:0007669"/>
    <property type="project" value="TreeGrafter"/>
</dbReference>
<dbReference type="SUPFAM" id="SSF56219">
    <property type="entry name" value="DNase I-like"/>
    <property type="match status" value="1"/>
</dbReference>
<dbReference type="PANTHER" id="PTHR12121">
    <property type="entry name" value="CARBON CATABOLITE REPRESSOR PROTEIN 4"/>
    <property type="match status" value="1"/>
</dbReference>
<feature type="compositionally biased region" description="Basic residues" evidence="1">
    <location>
        <begin position="363"/>
        <end position="375"/>
    </location>
</feature>
<dbReference type="Pfam" id="PF03372">
    <property type="entry name" value="Exo_endo_phos"/>
    <property type="match status" value="1"/>
</dbReference>
<reference evidence="3" key="1">
    <citation type="submission" date="2021-01" db="EMBL/GenBank/DDBJ databases">
        <authorList>
            <person name="Corre E."/>
            <person name="Pelletier E."/>
            <person name="Niang G."/>
            <person name="Scheremetjew M."/>
            <person name="Finn R."/>
            <person name="Kale V."/>
            <person name="Holt S."/>
            <person name="Cochrane G."/>
            <person name="Meng A."/>
            <person name="Brown T."/>
            <person name="Cohen L."/>
        </authorList>
    </citation>
    <scope>NUCLEOTIDE SEQUENCE</scope>
    <source>
        <strain evidence="3">CCMP2058</strain>
    </source>
</reference>
<name>A0A7S0GNL2_9EUKA</name>
<feature type="domain" description="Endonuclease/exonuclease/phosphatase" evidence="2">
    <location>
        <begin position="507"/>
        <end position="846"/>
    </location>
</feature>
<dbReference type="Gene3D" id="3.60.10.10">
    <property type="entry name" value="Endonuclease/exonuclease/phosphatase"/>
    <property type="match status" value="1"/>
</dbReference>
<feature type="region of interest" description="Disordered" evidence="1">
    <location>
        <begin position="861"/>
        <end position="895"/>
    </location>
</feature>
<dbReference type="InterPro" id="IPR005135">
    <property type="entry name" value="Endo/exonuclease/phosphatase"/>
</dbReference>
<feature type="compositionally biased region" description="Basic and acidic residues" evidence="1">
    <location>
        <begin position="64"/>
        <end position="73"/>
    </location>
</feature>
<gene>
    <name evidence="3" type="ORF">LAMO00422_LOCUS31</name>
</gene>